<evidence type="ECO:0000256" key="2">
    <source>
        <dbReference type="ARBA" id="ARBA00005840"/>
    </source>
</evidence>
<dbReference type="InterPro" id="IPR003557">
    <property type="entry name" value="Cyt_c_biogenesis_CcmC"/>
</dbReference>
<reference evidence="10" key="1">
    <citation type="submission" date="2019-07" db="EMBL/GenBank/DDBJ databases">
        <title>De Novo Assembly of kiwifruit Actinidia rufa.</title>
        <authorList>
            <person name="Sugita-Konishi S."/>
            <person name="Sato K."/>
            <person name="Mori E."/>
            <person name="Abe Y."/>
            <person name="Kisaki G."/>
            <person name="Hamano K."/>
            <person name="Suezawa K."/>
            <person name="Otani M."/>
            <person name="Fukuda T."/>
            <person name="Manabe T."/>
            <person name="Gomi K."/>
            <person name="Tabuchi M."/>
            <person name="Akimitsu K."/>
            <person name="Kataoka I."/>
        </authorList>
    </citation>
    <scope>NUCLEOTIDE SEQUENCE [LARGE SCALE GENOMIC DNA]</scope>
    <source>
        <strain evidence="10">cv. Fuchu</strain>
    </source>
</reference>
<evidence type="ECO:0000313" key="9">
    <source>
        <dbReference type="EMBL" id="GFS28306.1"/>
    </source>
</evidence>
<evidence type="ECO:0000256" key="6">
    <source>
        <dbReference type="ARBA" id="ARBA00023136"/>
    </source>
</evidence>
<evidence type="ECO:0000256" key="5">
    <source>
        <dbReference type="ARBA" id="ARBA00022989"/>
    </source>
</evidence>
<proteinExistence type="inferred from homology"/>
<dbReference type="OrthoDB" id="1365184at2759"/>
<dbReference type="NCBIfam" id="TIGR01191">
    <property type="entry name" value="ccmC"/>
    <property type="match status" value="1"/>
</dbReference>
<dbReference type="GO" id="GO:0015232">
    <property type="term" value="F:heme transmembrane transporter activity"/>
    <property type="evidence" value="ECO:0007669"/>
    <property type="project" value="InterPro"/>
</dbReference>
<feature type="transmembrane region" description="Helical" evidence="7">
    <location>
        <begin position="228"/>
        <end position="248"/>
    </location>
</feature>
<evidence type="ECO:0000256" key="7">
    <source>
        <dbReference type="RuleBase" id="RU364092"/>
    </source>
</evidence>
<feature type="transmembrane region" description="Helical" evidence="7">
    <location>
        <begin position="290"/>
        <end position="308"/>
    </location>
</feature>
<name>A0A7J0D6G6_9ERIC</name>
<feature type="domain" description="Cytochrome c assembly protein" evidence="8">
    <location>
        <begin position="185"/>
        <end position="341"/>
    </location>
</feature>
<comment type="caution">
    <text evidence="9">The sequence shown here is derived from an EMBL/GenBank/DDBJ whole genome shotgun (WGS) entry which is preliminary data.</text>
</comment>
<dbReference type="InterPro" id="IPR045062">
    <property type="entry name" value="Cyt_c_biogenesis_CcsA/CcmC"/>
</dbReference>
<dbReference type="GO" id="GO:0017004">
    <property type="term" value="P:cytochrome complex assembly"/>
    <property type="evidence" value="ECO:0007669"/>
    <property type="project" value="UniProtKB-KW"/>
</dbReference>
<keyword evidence="3 7" id="KW-0812">Transmembrane</keyword>
<dbReference type="Proteomes" id="UP000585474">
    <property type="component" value="Unassembled WGS sequence"/>
</dbReference>
<evidence type="ECO:0000259" key="8">
    <source>
        <dbReference type="Pfam" id="PF01578"/>
    </source>
</evidence>
<keyword evidence="6 7" id="KW-0472">Membrane</keyword>
<gene>
    <name evidence="9" type="ORF">Acr_00g0001080</name>
</gene>
<evidence type="ECO:0000256" key="4">
    <source>
        <dbReference type="ARBA" id="ARBA00022748"/>
    </source>
</evidence>
<evidence type="ECO:0000256" key="1">
    <source>
        <dbReference type="ARBA" id="ARBA00004141"/>
    </source>
</evidence>
<organism evidence="9 10">
    <name type="scientific">Actinidia rufa</name>
    <dbReference type="NCBI Taxonomy" id="165716"/>
    <lineage>
        <taxon>Eukaryota</taxon>
        <taxon>Viridiplantae</taxon>
        <taxon>Streptophyta</taxon>
        <taxon>Embryophyta</taxon>
        <taxon>Tracheophyta</taxon>
        <taxon>Spermatophyta</taxon>
        <taxon>Magnoliopsida</taxon>
        <taxon>eudicotyledons</taxon>
        <taxon>Gunneridae</taxon>
        <taxon>Pentapetalae</taxon>
        <taxon>asterids</taxon>
        <taxon>Ericales</taxon>
        <taxon>Actinidiaceae</taxon>
        <taxon>Actinidia</taxon>
    </lineage>
</organism>
<evidence type="ECO:0000313" key="10">
    <source>
        <dbReference type="Proteomes" id="UP000585474"/>
    </source>
</evidence>
<dbReference type="EMBL" id="BJWL01000039">
    <property type="protein sequence ID" value="GFS28306.1"/>
    <property type="molecule type" value="Genomic_DNA"/>
</dbReference>
<sequence length="418" mass="46739">MPKGLTNAPATFCTLYNELFHPYLDDWWYTLIVGYSHSLNDHVSHLRFFLFKGIKEESPLCKEREMLLWTDGNPIPRALDGHQSHRGVASTYQGTMASKTNLPSLIDMMLEYKLERTNQVADALSRKAELAAFNCEAVAATSRVTSTLPHRIRDGLEKGPARSLLHQAKECKTRLGSRMGSWSQKGIYLFFFQNLSSFAMAIHLSLRVAPLDLQQGGNSRIPYVHVPAARMSILVYIATAINTFLFLLTKHPLFLRSSGTGTEMGAFSTLFTLVTGGFRGRPMWGTFRVWDARLTSVFISFLIYLGALRFQKLPVEPAPISIRAGPIDIPIIKSSVNWWNTSHQPGSISRSGTSIHVPMPIPILSNFANSPFSTRIFFVLETRLPIPSFLESPLTNKIEAREGIPKPSSLAESLCIHD</sequence>
<dbReference type="SUPFAM" id="SSF56672">
    <property type="entry name" value="DNA/RNA polymerases"/>
    <property type="match status" value="1"/>
</dbReference>
<dbReference type="PRINTS" id="PR01386">
    <property type="entry name" value="CCMCBIOGNSIS"/>
</dbReference>
<dbReference type="AlphaFoldDB" id="A0A7J0D6G6"/>
<dbReference type="GO" id="GO:0005886">
    <property type="term" value="C:plasma membrane"/>
    <property type="evidence" value="ECO:0007669"/>
    <property type="project" value="TreeGrafter"/>
</dbReference>
<feature type="transmembrane region" description="Helical" evidence="7">
    <location>
        <begin position="187"/>
        <end position="208"/>
    </location>
</feature>
<dbReference type="PANTHER" id="PTHR30071:SF1">
    <property type="entry name" value="CYTOCHROME B_B6 PROTEIN-RELATED"/>
    <property type="match status" value="1"/>
</dbReference>
<evidence type="ECO:0000256" key="3">
    <source>
        <dbReference type="ARBA" id="ARBA00022692"/>
    </source>
</evidence>
<comment type="caution">
    <text evidence="7">Lacks conserved residue(s) required for the propagation of feature annotation.</text>
</comment>
<dbReference type="InterPro" id="IPR043502">
    <property type="entry name" value="DNA/RNA_pol_sf"/>
</dbReference>
<keyword evidence="10" id="KW-1185">Reference proteome</keyword>
<dbReference type="Pfam" id="PF01578">
    <property type="entry name" value="Cytochrom_C_asm"/>
    <property type="match status" value="1"/>
</dbReference>
<accession>A0A7J0D6G6</accession>
<comment type="similarity">
    <text evidence="2 7">Belongs to the CcmC/CycZ/HelC family.</text>
</comment>
<dbReference type="GO" id="GO:0020037">
    <property type="term" value="F:heme binding"/>
    <property type="evidence" value="ECO:0007669"/>
    <property type="project" value="InterPro"/>
</dbReference>
<comment type="subcellular location">
    <subcellularLocation>
        <location evidence="1">Membrane</location>
        <topology evidence="1">Multi-pass membrane protein</topology>
    </subcellularLocation>
</comment>
<protein>
    <recommendedName>
        <fullName evidence="8">Cytochrome c assembly protein domain-containing protein</fullName>
    </recommendedName>
</protein>
<dbReference type="InterPro" id="IPR002541">
    <property type="entry name" value="Cyt_c_assembly"/>
</dbReference>
<keyword evidence="5 7" id="KW-1133">Transmembrane helix</keyword>
<dbReference type="PANTHER" id="PTHR30071">
    <property type="entry name" value="HEME EXPORTER PROTEIN C"/>
    <property type="match status" value="1"/>
</dbReference>
<keyword evidence="4 7" id="KW-0201">Cytochrome c-type biogenesis</keyword>